<reference evidence="2" key="1">
    <citation type="submission" date="2014-11" db="EMBL/GenBank/DDBJ databases">
        <authorList>
            <person name="Amaro Gonzalez C."/>
        </authorList>
    </citation>
    <scope>NUCLEOTIDE SEQUENCE</scope>
</reference>
<keyword evidence="1" id="KW-0812">Transmembrane</keyword>
<name>A0A0E9XVQ9_ANGAN</name>
<keyword evidence="1" id="KW-0472">Membrane</keyword>
<protein>
    <submittedName>
        <fullName evidence="2">Uncharacterized protein</fullName>
    </submittedName>
</protein>
<accession>A0A0E9XVQ9</accession>
<keyword evidence="1" id="KW-1133">Transmembrane helix</keyword>
<dbReference type="EMBL" id="GBXM01002804">
    <property type="protein sequence ID" value="JAI05774.1"/>
    <property type="molecule type" value="Transcribed_RNA"/>
</dbReference>
<dbReference type="AlphaFoldDB" id="A0A0E9XVQ9"/>
<organism evidence="2">
    <name type="scientific">Anguilla anguilla</name>
    <name type="common">European freshwater eel</name>
    <name type="synonym">Muraena anguilla</name>
    <dbReference type="NCBI Taxonomy" id="7936"/>
    <lineage>
        <taxon>Eukaryota</taxon>
        <taxon>Metazoa</taxon>
        <taxon>Chordata</taxon>
        <taxon>Craniata</taxon>
        <taxon>Vertebrata</taxon>
        <taxon>Euteleostomi</taxon>
        <taxon>Actinopterygii</taxon>
        <taxon>Neopterygii</taxon>
        <taxon>Teleostei</taxon>
        <taxon>Anguilliformes</taxon>
        <taxon>Anguillidae</taxon>
        <taxon>Anguilla</taxon>
    </lineage>
</organism>
<reference evidence="2" key="2">
    <citation type="journal article" date="2015" name="Fish Shellfish Immunol.">
        <title>Early steps in the European eel (Anguilla anguilla)-Vibrio vulnificus interaction in the gills: Role of the RtxA13 toxin.</title>
        <authorList>
            <person name="Callol A."/>
            <person name="Pajuelo D."/>
            <person name="Ebbesson L."/>
            <person name="Teles M."/>
            <person name="MacKenzie S."/>
            <person name="Amaro C."/>
        </authorList>
    </citation>
    <scope>NUCLEOTIDE SEQUENCE</scope>
</reference>
<proteinExistence type="predicted"/>
<evidence type="ECO:0000256" key="1">
    <source>
        <dbReference type="SAM" id="Phobius"/>
    </source>
</evidence>
<feature type="transmembrane region" description="Helical" evidence="1">
    <location>
        <begin position="6"/>
        <end position="29"/>
    </location>
</feature>
<sequence length="30" mass="3728">MYLKELLRLLIVLLFLQFLYYFTVVPFMLS</sequence>
<evidence type="ECO:0000313" key="2">
    <source>
        <dbReference type="EMBL" id="JAI05774.1"/>
    </source>
</evidence>